<dbReference type="EMBL" id="CP022987">
    <property type="protein sequence ID" value="QAA94254.1"/>
    <property type="molecule type" value="Genomic_DNA"/>
</dbReference>
<reference evidence="2 3" key="1">
    <citation type="submission" date="2017-08" db="EMBL/GenBank/DDBJ databases">
        <authorList>
            <person name="Park S.-J."/>
            <person name="Kim H."/>
        </authorList>
    </citation>
    <scope>NUCLEOTIDE SEQUENCE [LARGE SCALE GENOMIC DNA]</scope>
    <source>
        <strain evidence="3">ye3</strain>
    </source>
</reference>
<name>A0A410GDB1_9BURK</name>
<sequence length="250" mass="27333">MEKHTLSPAYNLNLRSGNHKCRSLGFYLNIFWPRGNEMKKLILLVLLATLTGCAALSRPEVTVNAIAAPDADQYKTYVMMPADEKSRGLEFDQYVALVDQALAEKGFIKVNEISQANIAIGLTTNVGDAKATTNSGVIPQWGQTGYRSAQTYGSVVGNQYQANTYYTPTYGVTGYMPYSNTVTYYPIGFALGAWAKTADGKDIRQVWNIVASGNSRNGDLRSAFPKMLRAAMPYIAGDSKGMIKITVPNN</sequence>
<evidence type="ECO:0000259" key="1">
    <source>
        <dbReference type="Pfam" id="PF13590"/>
    </source>
</evidence>
<dbReference type="KEGG" id="pus:CKA81_10730"/>
<dbReference type="InterPro" id="IPR025411">
    <property type="entry name" value="DUF4136"/>
</dbReference>
<protein>
    <recommendedName>
        <fullName evidence="1">DUF4136 domain-containing protein</fullName>
    </recommendedName>
</protein>
<evidence type="ECO:0000313" key="3">
    <source>
        <dbReference type="Proteomes" id="UP000283474"/>
    </source>
</evidence>
<keyword evidence="3" id="KW-1185">Reference proteome</keyword>
<proteinExistence type="predicted"/>
<evidence type="ECO:0000313" key="2">
    <source>
        <dbReference type="EMBL" id="QAA94254.1"/>
    </source>
</evidence>
<gene>
    <name evidence="2" type="ORF">CKA81_10730</name>
</gene>
<dbReference type="Pfam" id="PF13590">
    <property type="entry name" value="DUF4136"/>
    <property type="match status" value="1"/>
</dbReference>
<organism evidence="2 3">
    <name type="scientific">Pollutimonas thiosulfatoxidans</name>
    <dbReference type="NCBI Taxonomy" id="2028345"/>
    <lineage>
        <taxon>Bacteria</taxon>
        <taxon>Pseudomonadati</taxon>
        <taxon>Pseudomonadota</taxon>
        <taxon>Betaproteobacteria</taxon>
        <taxon>Burkholderiales</taxon>
        <taxon>Alcaligenaceae</taxon>
        <taxon>Pollutimonas</taxon>
    </lineage>
</organism>
<feature type="domain" description="DUF4136" evidence="1">
    <location>
        <begin position="68"/>
        <end position="232"/>
    </location>
</feature>
<dbReference type="AlphaFoldDB" id="A0A410GDB1"/>
<dbReference type="Proteomes" id="UP000283474">
    <property type="component" value="Chromosome"/>
</dbReference>
<dbReference type="OrthoDB" id="6636193at2"/>
<accession>A0A410GDB1</accession>